<dbReference type="EMBL" id="JANPWB010000003">
    <property type="protein sequence ID" value="KAJ1201092.1"/>
    <property type="molecule type" value="Genomic_DNA"/>
</dbReference>
<keyword evidence="3" id="KW-1185">Reference proteome</keyword>
<reference evidence="2" key="1">
    <citation type="journal article" date="2022" name="bioRxiv">
        <title>Sequencing and chromosome-scale assembly of the giantPleurodeles waltlgenome.</title>
        <authorList>
            <person name="Brown T."/>
            <person name="Elewa A."/>
            <person name="Iarovenko S."/>
            <person name="Subramanian E."/>
            <person name="Araus A.J."/>
            <person name="Petzold A."/>
            <person name="Susuki M."/>
            <person name="Suzuki K.-i.T."/>
            <person name="Hayashi T."/>
            <person name="Toyoda A."/>
            <person name="Oliveira C."/>
            <person name="Osipova E."/>
            <person name="Leigh N.D."/>
            <person name="Simon A."/>
            <person name="Yun M.H."/>
        </authorList>
    </citation>
    <scope>NUCLEOTIDE SEQUENCE</scope>
    <source>
        <strain evidence="2">20211129_DDA</strain>
        <tissue evidence="2">Liver</tissue>
    </source>
</reference>
<protein>
    <submittedName>
        <fullName evidence="2">Uncharacterized protein</fullName>
    </submittedName>
</protein>
<feature type="transmembrane region" description="Helical" evidence="1">
    <location>
        <begin position="23"/>
        <end position="45"/>
    </location>
</feature>
<evidence type="ECO:0000313" key="3">
    <source>
        <dbReference type="Proteomes" id="UP001066276"/>
    </source>
</evidence>
<name>A0AAV7VLP5_PLEWA</name>
<keyword evidence="1" id="KW-0472">Membrane</keyword>
<evidence type="ECO:0000313" key="2">
    <source>
        <dbReference type="EMBL" id="KAJ1201092.1"/>
    </source>
</evidence>
<keyword evidence="1" id="KW-0812">Transmembrane</keyword>
<evidence type="ECO:0000256" key="1">
    <source>
        <dbReference type="SAM" id="Phobius"/>
    </source>
</evidence>
<proteinExistence type="predicted"/>
<sequence length="152" mass="16268">MSFSSYAAAYFSPRGSLVSRPCALFAGFLIRLATIFSTLCLLRFAPTVPYCWKGRGGAGRGAGAPNLDAVELSPSLQLLIVSLYGPPLPSRGRDPGRVTTRSPPYAAGPILFLSAASRLRQESGIRFPDSPQRHQSLDRFCGSVFTPNCTGL</sequence>
<accession>A0AAV7VLP5</accession>
<gene>
    <name evidence="2" type="ORF">NDU88_004907</name>
</gene>
<keyword evidence="1" id="KW-1133">Transmembrane helix</keyword>
<dbReference type="AlphaFoldDB" id="A0AAV7VLP5"/>
<comment type="caution">
    <text evidence="2">The sequence shown here is derived from an EMBL/GenBank/DDBJ whole genome shotgun (WGS) entry which is preliminary data.</text>
</comment>
<organism evidence="2 3">
    <name type="scientific">Pleurodeles waltl</name>
    <name type="common">Iberian ribbed newt</name>
    <dbReference type="NCBI Taxonomy" id="8319"/>
    <lineage>
        <taxon>Eukaryota</taxon>
        <taxon>Metazoa</taxon>
        <taxon>Chordata</taxon>
        <taxon>Craniata</taxon>
        <taxon>Vertebrata</taxon>
        <taxon>Euteleostomi</taxon>
        <taxon>Amphibia</taxon>
        <taxon>Batrachia</taxon>
        <taxon>Caudata</taxon>
        <taxon>Salamandroidea</taxon>
        <taxon>Salamandridae</taxon>
        <taxon>Pleurodelinae</taxon>
        <taxon>Pleurodeles</taxon>
    </lineage>
</organism>
<dbReference type="Proteomes" id="UP001066276">
    <property type="component" value="Chromosome 2_1"/>
</dbReference>